<evidence type="ECO:0000256" key="5">
    <source>
        <dbReference type="ARBA" id="ARBA00012094"/>
    </source>
</evidence>
<dbReference type="NCBIfam" id="TIGR01266">
    <property type="entry name" value="fum_ac_acetase"/>
    <property type="match status" value="1"/>
</dbReference>
<dbReference type="EMBL" id="LJQC01001085">
    <property type="protein sequence ID" value="KPW86699.1"/>
    <property type="molecule type" value="Genomic_DNA"/>
</dbReference>
<dbReference type="GO" id="GO:0004334">
    <property type="term" value="F:fumarylacetoacetase activity"/>
    <property type="evidence" value="ECO:0007669"/>
    <property type="project" value="UniProtKB-EC"/>
</dbReference>
<proteinExistence type="inferred from homology"/>
<dbReference type="InterPro" id="IPR015377">
    <property type="entry name" value="Fumarylacetoacetase_N"/>
</dbReference>
<feature type="domain" description="Fumarylacetoacetase-like C-terminal" evidence="15">
    <location>
        <begin position="184"/>
        <end position="454"/>
    </location>
</feature>
<dbReference type="Pfam" id="PF09298">
    <property type="entry name" value="FAA_hydrolase_N"/>
    <property type="match status" value="1"/>
</dbReference>
<dbReference type="SUPFAM" id="SSF63433">
    <property type="entry name" value="Fumarylacetoacetate hydrolase, FAH, N-terminal domain"/>
    <property type="match status" value="1"/>
</dbReference>
<feature type="binding site" evidence="13">
    <location>
        <position position="391"/>
    </location>
    <ligand>
        <name>substrate</name>
    </ligand>
</feature>
<organism evidence="17 18">
    <name type="scientific">Pseudomonas syringae pv. coryli</name>
    <dbReference type="NCBI Taxonomy" id="317659"/>
    <lineage>
        <taxon>Bacteria</taxon>
        <taxon>Pseudomonadati</taxon>
        <taxon>Pseudomonadota</taxon>
        <taxon>Gammaproteobacteria</taxon>
        <taxon>Pseudomonadales</taxon>
        <taxon>Pseudomonadaceae</taxon>
        <taxon>Pseudomonas</taxon>
    </lineage>
</organism>
<evidence type="ECO:0000256" key="11">
    <source>
        <dbReference type="ARBA" id="ARBA00023232"/>
    </source>
</evidence>
<evidence type="ECO:0000256" key="1">
    <source>
        <dbReference type="ARBA" id="ARBA00001913"/>
    </source>
</evidence>
<dbReference type="FunFam" id="3.90.850.10:FF:000009">
    <property type="entry name" value="Fumarylacetoacetase"/>
    <property type="match status" value="1"/>
</dbReference>
<feature type="binding site" evidence="13">
    <location>
        <position position="160"/>
    </location>
    <ligand>
        <name>substrate</name>
    </ligand>
</feature>
<dbReference type="Gene3D" id="2.30.30.230">
    <property type="entry name" value="Fumarylacetoacetase, N-terminal domain"/>
    <property type="match status" value="1"/>
</dbReference>
<dbReference type="PATRIC" id="fig|317659.3.peg.1508"/>
<accession>A0A0P9M756</accession>
<dbReference type="InterPro" id="IPR036663">
    <property type="entry name" value="Fumarylacetoacetase_C_sf"/>
</dbReference>
<feature type="binding site" evidence="14">
    <location>
        <position position="158"/>
    </location>
    <ligand>
        <name>Ca(2+)</name>
        <dbReference type="ChEBI" id="CHEBI:29108"/>
    </ligand>
</feature>
<evidence type="ECO:0000256" key="14">
    <source>
        <dbReference type="PIRSR" id="PIRSR605959-3"/>
    </source>
</evidence>
<dbReference type="InterPro" id="IPR011234">
    <property type="entry name" value="Fumarylacetoacetase-like_C"/>
</dbReference>
<dbReference type="GO" id="GO:1902000">
    <property type="term" value="P:homogentisate catabolic process"/>
    <property type="evidence" value="ECO:0007669"/>
    <property type="project" value="TreeGrafter"/>
</dbReference>
<comment type="cofactor">
    <cofactor evidence="1 14">
        <name>Ca(2+)</name>
        <dbReference type="ChEBI" id="CHEBI:29108"/>
    </cofactor>
</comment>
<dbReference type="Gene3D" id="3.90.850.10">
    <property type="entry name" value="Fumarylacetoacetase-like, C-terminal domain"/>
    <property type="match status" value="1"/>
</dbReference>
<feature type="binding site" evidence="14">
    <location>
        <position position="284"/>
    </location>
    <ligand>
        <name>Mg(2+)</name>
        <dbReference type="ChEBI" id="CHEBI:18420"/>
    </ligand>
</feature>
<keyword evidence="8 14" id="KW-0106">Calcium</keyword>
<comment type="similarity">
    <text evidence="4">Belongs to the hydratase/decarboxylase family.</text>
</comment>
<evidence type="ECO:0000256" key="2">
    <source>
        <dbReference type="ARBA" id="ARBA00001946"/>
    </source>
</evidence>
<evidence type="ECO:0000256" key="4">
    <source>
        <dbReference type="ARBA" id="ARBA00010715"/>
    </source>
</evidence>
<dbReference type="AlphaFoldDB" id="A0A0P9M756"/>
<dbReference type="UniPathway" id="UPA00139">
    <property type="reaction ID" value="UER00341"/>
</dbReference>
<dbReference type="PANTHER" id="PTHR43069:SF2">
    <property type="entry name" value="FUMARYLACETOACETASE"/>
    <property type="match status" value="1"/>
</dbReference>
<keyword evidence="11" id="KW-0585">Phenylalanine catabolism</keyword>
<dbReference type="GO" id="GO:0006559">
    <property type="term" value="P:L-phenylalanine catabolic process"/>
    <property type="evidence" value="ECO:0007669"/>
    <property type="project" value="UniProtKB-UniPathway"/>
</dbReference>
<sequence>MPATASRLRCLLEGHGQNVHQGATLMNTALNRRSWVESANGHTDFPLQNLPLGVFSHGQAAPRGGVAIGDRIFDLRVATESGVFQGQAADVAEVASRDQLNDFLALGAAARRVLRAALLQLLDEDSPQRDRLQGIAGLLLPMSECTLHMPARVGDYSDFYVGIHHALNVGKLFRPDNPLLPNYKYVPIGYHGRASTLCPSGTTVRRPSGQTLVPGQEVPVFGPCQRLDYELELGVWIGPGNAQGEAIGIDRAAEHIAGLCLLNDWSARDIQAWEYQPLGPFLSKSFATTISPWVVTAEALEPFRRAQPPRPEGDPQPLAYLLDDHDQQGGALDIELEVLLLTAQMKADGLAPHRLGLSNSLNMYWTVAQMVAHHSVNGCKLQPGDLLGTGTLSGPEEGQYGSLLEMTAGGKQSVSLPNGEERMFLQRGDEVILRARCHRQGHVSIGFGECRGVVLD</sequence>
<comment type="cofactor">
    <cofactor evidence="2 14">
        <name>Mg(2+)</name>
        <dbReference type="ChEBI" id="CHEBI:18420"/>
    </cofactor>
</comment>
<comment type="caution">
    <text evidence="17">The sequence shown here is derived from an EMBL/GenBank/DDBJ whole genome shotgun (WGS) entry which is preliminary data.</text>
</comment>
<dbReference type="GO" id="GO:0046872">
    <property type="term" value="F:metal ion binding"/>
    <property type="evidence" value="ECO:0007669"/>
    <property type="project" value="UniProtKB-KW"/>
</dbReference>
<comment type="pathway">
    <text evidence="3">Amino-acid degradation; L-phenylalanine degradation; acetoacetate and fumarate from L-phenylalanine: step 6/6.</text>
</comment>
<feature type="binding site" evidence="13">
    <location>
        <position position="275"/>
    </location>
    <ligand>
        <name>substrate</name>
    </ligand>
</feature>
<keyword evidence="10" id="KW-0828">Tyrosine catabolism</keyword>
<dbReference type="SUPFAM" id="SSF56529">
    <property type="entry name" value="FAH"/>
    <property type="match status" value="1"/>
</dbReference>
<evidence type="ECO:0000256" key="9">
    <source>
        <dbReference type="ARBA" id="ARBA00022842"/>
    </source>
</evidence>
<gene>
    <name evidence="17" type="ORF">ALO75_04329</name>
</gene>
<evidence type="ECO:0000256" key="13">
    <source>
        <dbReference type="PIRSR" id="PIRSR605959-2"/>
    </source>
</evidence>
<dbReference type="Pfam" id="PF01557">
    <property type="entry name" value="FAA_hydrolase"/>
    <property type="match status" value="1"/>
</dbReference>
<evidence type="ECO:0000256" key="7">
    <source>
        <dbReference type="ARBA" id="ARBA00022801"/>
    </source>
</evidence>
<evidence type="ECO:0000256" key="12">
    <source>
        <dbReference type="PIRSR" id="PIRSR605959-1"/>
    </source>
</evidence>
<feature type="binding site" evidence="14">
    <location>
        <position position="230"/>
    </location>
    <ligand>
        <name>Ca(2+)</name>
        <dbReference type="ChEBI" id="CHEBI:29108"/>
    </ligand>
</feature>
<dbReference type="EC" id="3.7.1.2" evidence="5"/>
<feature type="domain" description="Fumarylacetoacetase N-terminal" evidence="16">
    <location>
        <begin position="48"/>
        <end position="150"/>
    </location>
</feature>
<protein>
    <recommendedName>
        <fullName evidence="5">fumarylacetoacetase</fullName>
        <ecNumber evidence="5">3.7.1.2</ecNumber>
    </recommendedName>
</protein>
<evidence type="ECO:0000313" key="17">
    <source>
        <dbReference type="EMBL" id="KPW86699.1"/>
    </source>
</evidence>
<evidence type="ECO:0000259" key="15">
    <source>
        <dbReference type="Pfam" id="PF01557"/>
    </source>
</evidence>
<keyword evidence="7 17" id="KW-0378">Hydrolase</keyword>
<dbReference type="Proteomes" id="UP000051335">
    <property type="component" value="Unassembled WGS sequence"/>
</dbReference>
<keyword evidence="9 14" id="KW-0460">Magnesium</keyword>
<keyword evidence="6 14" id="KW-0479">Metal-binding</keyword>
<feature type="binding site" evidence="14">
    <location>
        <position position="288"/>
    </location>
    <ligand>
        <name>Mg(2+)</name>
        <dbReference type="ChEBI" id="CHEBI:18420"/>
    </ligand>
</feature>
<evidence type="ECO:0000259" key="16">
    <source>
        <dbReference type="Pfam" id="PF09298"/>
    </source>
</evidence>
<evidence type="ECO:0000256" key="3">
    <source>
        <dbReference type="ARBA" id="ARBA00004782"/>
    </source>
</evidence>
<name>A0A0P9M756_9PSED</name>
<evidence type="ECO:0000256" key="10">
    <source>
        <dbReference type="ARBA" id="ARBA00022878"/>
    </source>
</evidence>
<evidence type="ECO:0000256" key="6">
    <source>
        <dbReference type="ARBA" id="ARBA00022723"/>
    </source>
</evidence>
<evidence type="ECO:0000313" key="18">
    <source>
        <dbReference type="Proteomes" id="UP000051335"/>
    </source>
</evidence>
<feature type="binding site" evidence="14">
    <location>
        <position position="264"/>
    </location>
    <ligand>
        <name>Ca(2+)</name>
        <dbReference type="ChEBI" id="CHEBI:29108"/>
    </ligand>
</feature>
<evidence type="ECO:0000256" key="8">
    <source>
        <dbReference type="ARBA" id="ARBA00022837"/>
    </source>
</evidence>
<feature type="binding site" evidence="13">
    <location>
        <position position="271"/>
    </location>
    <ligand>
        <name>substrate</name>
    </ligand>
</feature>
<feature type="binding site" evidence="13">
    <location>
        <position position="174"/>
    </location>
    <ligand>
        <name>substrate</name>
    </ligand>
</feature>
<keyword evidence="18" id="KW-1185">Reference proteome</keyword>
<reference evidence="17 18" key="1">
    <citation type="submission" date="2015-09" db="EMBL/GenBank/DDBJ databases">
        <title>Genome announcement of multiple Pseudomonas syringae strains.</title>
        <authorList>
            <person name="Thakur S."/>
            <person name="Wang P.W."/>
            <person name="Gong Y."/>
            <person name="Weir B.S."/>
            <person name="Guttman D.S."/>
        </authorList>
    </citation>
    <scope>NUCLEOTIDE SEQUENCE [LARGE SCALE GENOMIC DNA]</scope>
    <source>
        <strain evidence="17 18">ICMP17001</strain>
    </source>
</reference>
<dbReference type="PANTHER" id="PTHR43069">
    <property type="entry name" value="FUMARYLACETOACETASE"/>
    <property type="match status" value="1"/>
</dbReference>
<feature type="active site" description="Proton acceptor" evidence="12">
    <location>
        <position position="165"/>
    </location>
</feature>
<dbReference type="InterPro" id="IPR036462">
    <property type="entry name" value="Fumarylacetoacetase_N_sf"/>
</dbReference>
<feature type="binding site" evidence="14">
    <location>
        <position position="264"/>
    </location>
    <ligand>
        <name>Mg(2+)</name>
        <dbReference type="ChEBI" id="CHEBI:18420"/>
    </ligand>
</feature>
<dbReference type="InterPro" id="IPR005959">
    <property type="entry name" value="Fumarylacetoacetase"/>
</dbReference>
<dbReference type="GO" id="GO:0006572">
    <property type="term" value="P:L-tyrosine catabolic process"/>
    <property type="evidence" value="ECO:0007669"/>
    <property type="project" value="UniProtKB-KW"/>
</dbReference>
<feature type="binding site" evidence="14">
    <location>
        <position position="232"/>
    </location>
    <ligand>
        <name>Ca(2+)</name>
        <dbReference type="ChEBI" id="CHEBI:29108"/>
    </ligand>
</feature>